<feature type="domain" description="Haemin-degrading HemS/ChuX" evidence="1">
    <location>
        <begin position="220"/>
        <end position="351"/>
    </location>
</feature>
<name>A0ABR7RTM4_9PROT</name>
<dbReference type="RefSeq" id="WP_187786812.1">
    <property type="nucleotide sequence ID" value="NZ_JACTVA010000066.1"/>
</dbReference>
<dbReference type="InterPro" id="IPR007845">
    <property type="entry name" value="HemS/ChuX_dom"/>
</dbReference>
<dbReference type="SUPFAM" id="SSF144064">
    <property type="entry name" value="Heme iron utilization protein-like"/>
    <property type="match status" value="1"/>
</dbReference>
<evidence type="ECO:0000259" key="1">
    <source>
        <dbReference type="Pfam" id="PF05171"/>
    </source>
</evidence>
<dbReference type="CDD" id="cd16831">
    <property type="entry name" value="HemS-like_C"/>
    <property type="match status" value="1"/>
</dbReference>
<dbReference type="EMBL" id="JACTVA010000066">
    <property type="protein sequence ID" value="MBC9209686.1"/>
    <property type="molecule type" value="Genomic_DNA"/>
</dbReference>
<evidence type="ECO:0000313" key="2">
    <source>
        <dbReference type="EMBL" id="MBC9209686.1"/>
    </source>
</evidence>
<dbReference type="CDD" id="cd16830">
    <property type="entry name" value="HemS-like_N"/>
    <property type="match status" value="1"/>
</dbReference>
<organism evidence="2 3">
    <name type="scientific">Teichococcus aerophilus</name>
    <dbReference type="NCBI Taxonomy" id="1224513"/>
    <lineage>
        <taxon>Bacteria</taxon>
        <taxon>Pseudomonadati</taxon>
        <taxon>Pseudomonadota</taxon>
        <taxon>Alphaproteobacteria</taxon>
        <taxon>Acetobacterales</taxon>
        <taxon>Roseomonadaceae</taxon>
        <taxon>Roseomonas</taxon>
    </lineage>
</organism>
<reference evidence="2 3" key="1">
    <citation type="journal article" date="2013" name="Int. J. Syst. Evol. Microbiol.">
        <title>Roseomonas aerophila sp. nov., isolated from air.</title>
        <authorList>
            <person name="Kim S.J."/>
            <person name="Weon H.Y."/>
            <person name="Ahn J.H."/>
            <person name="Hong S.B."/>
            <person name="Seok S.J."/>
            <person name="Whang K.S."/>
            <person name="Kwon S.W."/>
        </authorList>
    </citation>
    <scope>NUCLEOTIDE SEQUENCE [LARGE SCALE GENOMIC DNA]</scope>
    <source>
        <strain evidence="2 3">NBRC 108923</strain>
    </source>
</reference>
<accession>A0ABR7RTM4</accession>
<comment type="caution">
    <text evidence="2">The sequence shown here is derived from an EMBL/GenBank/DDBJ whole genome shotgun (WGS) entry which is preliminary data.</text>
</comment>
<dbReference type="Gene3D" id="3.40.1570.10">
    <property type="entry name" value="HemS/ChuS/ChuX like domains"/>
    <property type="match status" value="2"/>
</dbReference>
<gene>
    <name evidence="2" type="ORF">IBL26_22800</name>
</gene>
<dbReference type="InterPro" id="IPR053733">
    <property type="entry name" value="Heme_Transport_Util_sf"/>
</dbReference>
<dbReference type="Proteomes" id="UP000626026">
    <property type="component" value="Unassembled WGS sequence"/>
</dbReference>
<evidence type="ECO:0000313" key="3">
    <source>
        <dbReference type="Proteomes" id="UP000626026"/>
    </source>
</evidence>
<proteinExistence type="predicted"/>
<protein>
    <submittedName>
        <fullName evidence="2">Hemin-degrading factor</fullName>
    </submittedName>
</protein>
<sequence length="354" mass="38796">MTEQETLLGAPGARLRSAWQAARGSHPQARVRDIAAILGVPEASLVASQVGEAARRLGSDFAALIRALPTLGEVMVLTRNQHCVHEKVGSFGRISIPGHIATVANGEVDLRIFLNHWHHGFALEEALPEGKTRRSLQFFDAEGVAVHKIYARPETDLAAWEALVAAHLAPAQDDSFAPITLPAAPPLRPDAEIDVAALRQDWLALEDTHDFARMLRAHKAGRHQALRLVGEDLAFRLTPAAPRALLEAAADSATPIMVFTRNRGCIQIHTGPVHNIKVTGPWLNVLDARFDLHLREDAVAEAWVVRKPTRDGWLTAVELYDSTQEYFTLFFGGRKPGQPELESWRGIVASLTKA</sequence>
<feature type="domain" description="Haemin-degrading HemS/ChuX" evidence="1">
    <location>
        <begin position="39"/>
        <end position="166"/>
    </location>
</feature>
<keyword evidence="3" id="KW-1185">Reference proteome</keyword>
<dbReference type="Pfam" id="PF05171">
    <property type="entry name" value="HemS"/>
    <property type="match status" value="2"/>
</dbReference>